<evidence type="ECO:0000259" key="1">
    <source>
        <dbReference type="Pfam" id="PF05685"/>
    </source>
</evidence>
<proteinExistence type="predicted"/>
<comment type="caution">
    <text evidence="2">The sequence shown here is derived from an EMBL/GenBank/DDBJ whole genome shotgun (WGS) entry which is preliminary data.</text>
</comment>
<sequence length="190" mass="21209">MGAPAIQKPAIQKMDVDEFLAWADRQEPDTRYELVGGQPRAMSPCSQAHSRLSGNIAFEIRRRLRPPCFVLTETAIERDDRADRFYEADIAVTGSPHQPGQRSTPNPVLVVEILSESTASHDRGTKVPDYMQIPSVQEVLLVDSRAVRAQLWRRDGRRWIVEDFTDDATLPLASIGAELPLTALYDGIAL</sequence>
<protein>
    <recommendedName>
        <fullName evidence="1">Putative restriction endonuclease domain-containing protein</fullName>
    </recommendedName>
</protein>
<dbReference type="InterPro" id="IPR012296">
    <property type="entry name" value="Nuclease_put_TT1808"/>
</dbReference>
<dbReference type="CDD" id="cd06260">
    <property type="entry name" value="DUF820-like"/>
    <property type="match status" value="1"/>
</dbReference>
<feature type="domain" description="Putative restriction endonuclease" evidence="1">
    <location>
        <begin position="16"/>
        <end position="174"/>
    </location>
</feature>
<dbReference type="Proteomes" id="UP000215367">
    <property type="component" value="Unassembled WGS sequence"/>
</dbReference>
<dbReference type="Gene3D" id="3.90.1570.10">
    <property type="entry name" value="tt1808, chain A"/>
    <property type="match status" value="1"/>
</dbReference>
<reference evidence="2 3" key="1">
    <citation type="submission" date="2017-07" db="EMBL/GenBank/DDBJ databases">
        <title>Whole genome sequence of Azospirillum brasilense 2A1, a potential biofertilizer strain.</title>
        <authorList>
            <person name="Fontana C.A."/>
            <person name="Toffoli L.M."/>
            <person name="Salazar S.M."/>
            <person name="Puglisi E."/>
            <person name="Pedraza R."/>
            <person name="Bassi D."/>
            <person name="Cocconcelli P.S."/>
        </authorList>
    </citation>
    <scope>NUCLEOTIDE SEQUENCE [LARGE SCALE GENOMIC DNA]</scope>
    <source>
        <strain evidence="2 3">2A1</strain>
    </source>
</reference>
<dbReference type="InterPro" id="IPR008538">
    <property type="entry name" value="Uma2"/>
</dbReference>
<dbReference type="Pfam" id="PF05685">
    <property type="entry name" value="Uma2"/>
    <property type="match status" value="1"/>
</dbReference>
<gene>
    <name evidence="2" type="ORF">CHT98_08845</name>
</gene>
<dbReference type="PANTHER" id="PTHR36558">
    <property type="entry name" value="GLR1098 PROTEIN"/>
    <property type="match status" value="1"/>
</dbReference>
<dbReference type="EMBL" id="NOWT01000006">
    <property type="protein sequence ID" value="OYD84564.1"/>
    <property type="molecule type" value="Genomic_DNA"/>
</dbReference>
<name>A0A235HGI5_AZOBR</name>
<organism evidence="2 3">
    <name type="scientific">Azospirillum brasilense</name>
    <dbReference type="NCBI Taxonomy" id="192"/>
    <lineage>
        <taxon>Bacteria</taxon>
        <taxon>Pseudomonadati</taxon>
        <taxon>Pseudomonadota</taxon>
        <taxon>Alphaproteobacteria</taxon>
        <taxon>Rhodospirillales</taxon>
        <taxon>Azospirillaceae</taxon>
        <taxon>Azospirillum</taxon>
    </lineage>
</organism>
<dbReference type="RefSeq" id="WP_094302884.1">
    <property type="nucleotide sequence ID" value="NZ_NOWT01000006.1"/>
</dbReference>
<evidence type="ECO:0000313" key="2">
    <source>
        <dbReference type="EMBL" id="OYD84564.1"/>
    </source>
</evidence>
<dbReference type="PANTHER" id="PTHR36558:SF1">
    <property type="entry name" value="RESTRICTION ENDONUCLEASE DOMAIN-CONTAINING PROTEIN-RELATED"/>
    <property type="match status" value="1"/>
</dbReference>
<dbReference type="SUPFAM" id="SSF52980">
    <property type="entry name" value="Restriction endonuclease-like"/>
    <property type="match status" value="1"/>
</dbReference>
<accession>A0A235HGI5</accession>
<evidence type="ECO:0000313" key="3">
    <source>
        <dbReference type="Proteomes" id="UP000215367"/>
    </source>
</evidence>
<dbReference type="AlphaFoldDB" id="A0A235HGI5"/>
<dbReference type="InterPro" id="IPR011335">
    <property type="entry name" value="Restrct_endonuc-II-like"/>
</dbReference>